<name>A0AAQ3QID3_9LILI</name>
<keyword evidence="5" id="KW-1185">Reference proteome</keyword>
<dbReference type="PANTHER" id="PTHR46326">
    <property type="entry name" value="ZINC FINGER PROTEIN ZAT1-RELATED"/>
    <property type="match status" value="1"/>
</dbReference>
<evidence type="ECO:0000313" key="5">
    <source>
        <dbReference type="Proteomes" id="UP001327560"/>
    </source>
</evidence>
<feature type="domain" description="C2H2-type" evidence="3">
    <location>
        <begin position="4"/>
        <end position="31"/>
    </location>
</feature>
<evidence type="ECO:0000313" key="4">
    <source>
        <dbReference type="EMBL" id="WOL10516.1"/>
    </source>
</evidence>
<feature type="region of interest" description="Disordered" evidence="2">
    <location>
        <begin position="166"/>
        <end position="197"/>
    </location>
</feature>
<dbReference type="EMBL" id="CP136895">
    <property type="protein sequence ID" value="WOL10516.1"/>
    <property type="molecule type" value="Genomic_DNA"/>
</dbReference>
<evidence type="ECO:0000259" key="3">
    <source>
        <dbReference type="PROSITE" id="PS50157"/>
    </source>
</evidence>
<feature type="domain" description="C2H2-type" evidence="3">
    <location>
        <begin position="236"/>
        <end position="263"/>
    </location>
</feature>
<dbReference type="InterPro" id="IPR044303">
    <property type="entry name" value="ZAT1/4/9"/>
</dbReference>
<sequence length="330" mass="35280">MEKHRCSLCSRRFSSGRALGGHMRSHVAAAASKPNLQRQHRAAASSSSAGYAVAAGAEQELISEAVCGLMENSLGKSFTYLVDHEFSSAATPAVSSSVVVQDNESENELPRATAAVHRRRSKRARFARSRKSPDPMSSASGVTTEEEIARCLMMLSRDFWAAGVKDQEASDGDGNEGNVRPLTARSRPPRRERSKYQCGKCKKVFRSNQALGNHHHRPGGCISTVPPSTNGGGDVFECPFCFRVFASGQALGGHKRSHLTPSTATSITITSPESVPPPLSSSPSTSTAAAEKYGNGLATIDLNLPAAVDDDVICCFGPHSELQIQHWNES</sequence>
<dbReference type="PROSITE" id="PS50157">
    <property type="entry name" value="ZINC_FINGER_C2H2_2"/>
    <property type="match status" value="2"/>
</dbReference>
<dbReference type="SMART" id="SM00355">
    <property type="entry name" value="ZnF_C2H2"/>
    <property type="match status" value="3"/>
</dbReference>
<feature type="compositionally biased region" description="Basic residues" evidence="2">
    <location>
        <begin position="116"/>
        <end position="130"/>
    </location>
</feature>
<protein>
    <recommendedName>
        <fullName evidence="3">C2H2-type domain-containing protein</fullName>
    </recommendedName>
</protein>
<dbReference type="Proteomes" id="UP001327560">
    <property type="component" value="Chromosome 6"/>
</dbReference>
<dbReference type="PANTHER" id="PTHR46326:SF2">
    <property type="entry name" value="ZINC FINGER PROTEIN ZAT1-RELATED"/>
    <property type="match status" value="1"/>
</dbReference>
<keyword evidence="1" id="KW-0479">Metal-binding</keyword>
<reference evidence="4 5" key="1">
    <citation type="submission" date="2023-10" db="EMBL/GenBank/DDBJ databases">
        <title>Chromosome-scale genome assembly provides insights into flower coloration mechanisms of Canna indica.</title>
        <authorList>
            <person name="Li C."/>
        </authorList>
    </citation>
    <scope>NUCLEOTIDE SEQUENCE [LARGE SCALE GENOMIC DNA]</scope>
    <source>
        <tissue evidence="4">Flower</tissue>
    </source>
</reference>
<keyword evidence="1" id="KW-0863">Zinc-finger</keyword>
<dbReference type="Gene3D" id="3.30.160.60">
    <property type="entry name" value="Classic Zinc Finger"/>
    <property type="match status" value="2"/>
</dbReference>
<dbReference type="PROSITE" id="PS00028">
    <property type="entry name" value="ZINC_FINGER_C2H2_1"/>
    <property type="match status" value="2"/>
</dbReference>
<dbReference type="InterPro" id="IPR013087">
    <property type="entry name" value="Znf_C2H2_type"/>
</dbReference>
<evidence type="ECO:0000256" key="1">
    <source>
        <dbReference type="PROSITE-ProRule" id="PRU00042"/>
    </source>
</evidence>
<evidence type="ECO:0000256" key="2">
    <source>
        <dbReference type="SAM" id="MobiDB-lite"/>
    </source>
</evidence>
<feature type="region of interest" description="Disordered" evidence="2">
    <location>
        <begin position="253"/>
        <end position="288"/>
    </location>
</feature>
<dbReference type="GO" id="GO:0008270">
    <property type="term" value="F:zinc ion binding"/>
    <property type="evidence" value="ECO:0007669"/>
    <property type="project" value="UniProtKB-KW"/>
</dbReference>
<dbReference type="InterPro" id="IPR036236">
    <property type="entry name" value="Znf_C2H2_sf"/>
</dbReference>
<organism evidence="4 5">
    <name type="scientific">Canna indica</name>
    <name type="common">Indian-shot</name>
    <dbReference type="NCBI Taxonomy" id="4628"/>
    <lineage>
        <taxon>Eukaryota</taxon>
        <taxon>Viridiplantae</taxon>
        <taxon>Streptophyta</taxon>
        <taxon>Embryophyta</taxon>
        <taxon>Tracheophyta</taxon>
        <taxon>Spermatophyta</taxon>
        <taxon>Magnoliopsida</taxon>
        <taxon>Liliopsida</taxon>
        <taxon>Zingiberales</taxon>
        <taxon>Cannaceae</taxon>
        <taxon>Canna</taxon>
    </lineage>
</organism>
<dbReference type="GO" id="GO:0006355">
    <property type="term" value="P:regulation of DNA-templated transcription"/>
    <property type="evidence" value="ECO:0007669"/>
    <property type="project" value="InterPro"/>
</dbReference>
<keyword evidence="1" id="KW-0862">Zinc</keyword>
<gene>
    <name evidence="4" type="ORF">Cni_G19273</name>
</gene>
<accession>A0AAQ3QID3</accession>
<dbReference type="SUPFAM" id="SSF57667">
    <property type="entry name" value="beta-beta-alpha zinc fingers"/>
    <property type="match status" value="1"/>
</dbReference>
<feature type="compositionally biased region" description="Low complexity" evidence="2">
    <location>
        <begin position="260"/>
        <end position="273"/>
    </location>
</feature>
<dbReference type="AlphaFoldDB" id="A0AAQ3QID3"/>
<dbReference type="Pfam" id="PF13912">
    <property type="entry name" value="zf-C2H2_6"/>
    <property type="match status" value="3"/>
</dbReference>
<feature type="region of interest" description="Disordered" evidence="2">
    <location>
        <begin position="101"/>
        <end position="143"/>
    </location>
</feature>
<proteinExistence type="predicted"/>